<dbReference type="eggNOG" id="COG0316">
    <property type="taxonomic scope" value="Bacteria"/>
</dbReference>
<evidence type="ECO:0000259" key="1">
    <source>
        <dbReference type="Pfam" id="PF01521"/>
    </source>
</evidence>
<dbReference type="GO" id="GO:0051537">
    <property type="term" value="F:2 iron, 2 sulfur cluster binding"/>
    <property type="evidence" value="ECO:0007669"/>
    <property type="project" value="TreeGrafter"/>
</dbReference>
<dbReference type="AlphaFoldDB" id="Q4UN96"/>
<dbReference type="InterPro" id="IPR016092">
    <property type="entry name" value="ATAP"/>
</dbReference>
<dbReference type="GO" id="GO:0051539">
    <property type="term" value="F:4 iron, 4 sulfur cluster binding"/>
    <property type="evidence" value="ECO:0007669"/>
    <property type="project" value="TreeGrafter"/>
</dbReference>
<sequence length="150" mass="17027">MPRRGSASPRNDDLVASTQRHLEKIFIILYNLQDFYKVILVTITITDRAFERVYELVELEKDKNLVLRVSVDSGGCSGLMYNYELVSKDNIEQDDYVITKHNATIIIDPISQKFMLDCTLDFIEELGSSYFNVSNPQAKAKCGCGNSFSV</sequence>
<evidence type="ECO:0000313" key="3">
    <source>
        <dbReference type="Proteomes" id="UP000008548"/>
    </source>
</evidence>
<dbReference type="GO" id="GO:0016226">
    <property type="term" value="P:iron-sulfur cluster assembly"/>
    <property type="evidence" value="ECO:0007669"/>
    <property type="project" value="InterPro"/>
</dbReference>
<dbReference type="Gene3D" id="2.60.300.12">
    <property type="entry name" value="HesB-like domain"/>
    <property type="match status" value="1"/>
</dbReference>
<organism evidence="2 3">
    <name type="scientific">Rickettsia felis (strain ATCC VR-1525 / URRWXCal2)</name>
    <name type="common">Rickettsia azadi</name>
    <dbReference type="NCBI Taxonomy" id="315456"/>
    <lineage>
        <taxon>Bacteria</taxon>
        <taxon>Pseudomonadati</taxon>
        <taxon>Pseudomonadota</taxon>
        <taxon>Alphaproteobacteria</taxon>
        <taxon>Rickettsiales</taxon>
        <taxon>Rickettsiaceae</taxon>
        <taxon>Rickettsieae</taxon>
        <taxon>Rickettsia</taxon>
        <taxon>spotted fever group</taxon>
    </lineage>
</organism>
<accession>Q4UN96</accession>
<dbReference type="PANTHER" id="PTHR43011">
    <property type="entry name" value="IRON-SULFUR CLUSTER ASSEMBLY 2 HOMOLOG, MITOCHONDRIAL"/>
    <property type="match status" value="1"/>
</dbReference>
<feature type="domain" description="Core" evidence="1">
    <location>
        <begin position="42"/>
        <end position="146"/>
    </location>
</feature>
<keyword evidence="3" id="KW-1185">Reference proteome</keyword>
<evidence type="ECO:0000313" key="2">
    <source>
        <dbReference type="EMBL" id="AAY60962.1"/>
    </source>
</evidence>
<proteinExistence type="predicted"/>
<dbReference type="PROSITE" id="PS01152">
    <property type="entry name" value="HESB"/>
    <property type="match status" value="1"/>
</dbReference>
<dbReference type="EMBL" id="CP000053">
    <property type="protein sequence ID" value="AAY60962.1"/>
    <property type="molecule type" value="Genomic_DNA"/>
</dbReference>
<dbReference type="STRING" id="315456.RF_0111"/>
<dbReference type="GO" id="GO:0005506">
    <property type="term" value="F:iron ion binding"/>
    <property type="evidence" value="ECO:0007669"/>
    <property type="project" value="TreeGrafter"/>
</dbReference>
<reference evidence="2 3" key="1">
    <citation type="journal article" date="2005" name="PLoS Biol.">
        <title>The genome sequence of Rickettsia felis identifies the first putative conjugative plasmid in an obligate intracellular parasite.</title>
        <authorList>
            <person name="Ogata H."/>
            <person name="Renesto P."/>
            <person name="Audic S."/>
            <person name="Robert C."/>
            <person name="Blanc G."/>
            <person name="Fournier P.E."/>
            <person name="Parinello H."/>
            <person name="Claverie J.M."/>
            <person name="Raoult D."/>
        </authorList>
    </citation>
    <scope>NUCLEOTIDE SEQUENCE [LARGE SCALE GENOMIC DNA]</scope>
    <source>
        <strain evidence="3">ATCC VR-1525 / URRWXCal2</strain>
    </source>
</reference>
<gene>
    <name evidence="2" type="primary">iscA1</name>
    <name evidence="2" type="ordered locus">RF_0111</name>
</gene>
<dbReference type="InterPro" id="IPR017870">
    <property type="entry name" value="FeS_cluster_insertion_CS"/>
</dbReference>
<dbReference type="KEGG" id="rfe:RF_0111"/>
<dbReference type="HOGENOM" id="CLU_069054_5_3_5"/>
<dbReference type="SUPFAM" id="SSF89360">
    <property type="entry name" value="HesB-like domain"/>
    <property type="match status" value="1"/>
</dbReference>
<protein>
    <submittedName>
        <fullName evidence="2">Iron-sulfur cluster assembly accessory protein</fullName>
    </submittedName>
</protein>
<name>Q4UN96_RICFE</name>
<dbReference type="PANTHER" id="PTHR43011:SF1">
    <property type="entry name" value="IRON-SULFUR CLUSTER ASSEMBLY 2 HOMOLOG, MITOCHONDRIAL"/>
    <property type="match status" value="1"/>
</dbReference>
<dbReference type="Pfam" id="PF01521">
    <property type="entry name" value="Fe-S_biosyn"/>
    <property type="match status" value="1"/>
</dbReference>
<dbReference type="NCBIfam" id="TIGR00049">
    <property type="entry name" value="iron-sulfur cluster assembly accessory protein"/>
    <property type="match status" value="1"/>
</dbReference>
<dbReference type="InterPro" id="IPR000361">
    <property type="entry name" value="ATAP_core_dom"/>
</dbReference>
<dbReference type="InterPro" id="IPR035903">
    <property type="entry name" value="HesB-like_dom_sf"/>
</dbReference>
<dbReference type="Proteomes" id="UP000008548">
    <property type="component" value="Chromosome"/>
</dbReference>